<evidence type="ECO:0000256" key="1">
    <source>
        <dbReference type="SAM" id="Phobius"/>
    </source>
</evidence>
<protein>
    <submittedName>
        <fullName evidence="2">DUF4239 domain-containing protein</fullName>
    </submittedName>
</protein>
<proteinExistence type="predicted"/>
<accession>A0AAE6TPD1</accession>
<dbReference type="EMBL" id="CP023691">
    <property type="protein sequence ID" value="QEV54961.1"/>
    <property type="molecule type" value="Genomic_DNA"/>
</dbReference>
<dbReference type="Proteomes" id="UP000325458">
    <property type="component" value="Chromosome"/>
</dbReference>
<feature type="transmembrane region" description="Helical" evidence="1">
    <location>
        <begin position="50"/>
        <end position="69"/>
    </location>
</feature>
<keyword evidence="1" id="KW-0812">Transmembrane</keyword>
<gene>
    <name evidence="2" type="ORF">CP981_27965</name>
</gene>
<evidence type="ECO:0000313" key="3">
    <source>
        <dbReference type="Proteomes" id="UP000325458"/>
    </source>
</evidence>
<dbReference type="KEGG" id="spla:CP981_27965"/>
<sequence length="301" mass="32650">MSLPHRRDAAGVSAAPCPRWPPRRWWRGGVRQECGAVAVTRWIVINVPSWLVLAGLVVGIAGGTAAVQALVRHRFPRLERGEHNEIAQFLFPVIAVVYGFLIGFIVLALWGQVNTADQTTRAEGALAAQMARGLEVLGGAERVRIRSGLLEYGRAASAEWTDAATGRARPGAETALNRLYGAYEAVRPRDDTQRAFLATSLASLRELSKARTERLLEARSNVGPPLSLWLVIFLTSGLVLGFSVVFGCRQARMHYGMVGAVSVLVAANLFLVVELGYPFLGEFATSPEPLRAVVEVLSTPR</sequence>
<keyword evidence="1" id="KW-1133">Transmembrane helix</keyword>
<keyword evidence="1" id="KW-0472">Membrane</keyword>
<feature type="transmembrane region" description="Helical" evidence="1">
    <location>
        <begin position="258"/>
        <end position="280"/>
    </location>
</feature>
<dbReference type="InterPro" id="IPR025333">
    <property type="entry name" value="DUF4239"/>
</dbReference>
<reference evidence="2 3" key="1">
    <citation type="submission" date="2017-09" db="EMBL/GenBank/DDBJ databases">
        <authorList>
            <person name="Lee N."/>
            <person name="Cho B.-K."/>
        </authorList>
    </citation>
    <scope>NUCLEOTIDE SEQUENCE [LARGE SCALE GENOMIC DNA]</scope>
    <source>
        <strain evidence="2 3">ATCC 23948</strain>
    </source>
</reference>
<dbReference type="Pfam" id="PF14023">
    <property type="entry name" value="Bestrophin-like"/>
    <property type="match status" value="1"/>
</dbReference>
<feature type="transmembrane region" description="Helical" evidence="1">
    <location>
        <begin position="89"/>
        <end position="110"/>
    </location>
</feature>
<dbReference type="AlphaFoldDB" id="A0AAE6TPD1"/>
<evidence type="ECO:0000313" key="2">
    <source>
        <dbReference type="EMBL" id="QEV54961.1"/>
    </source>
</evidence>
<organism evidence="2 3">
    <name type="scientific">Streptomyces platensis</name>
    <dbReference type="NCBI Taxonomy" id="58346"/>
    <lineage>
        <taxon>Bacteria</taxon>
        <taxon>Bacillati</taxon>
        <taxon>Actinomycetota</taxon>
        <taxon>Actinomycetes</taxon>
        <taxon>Kitasatosporales</taxon>
        <taxon>Streptomycetaceae</taxon>
        <taxon>Streptomyces</taxon>
    </lineage>
</organism>
<name>A0AAE6TPD1_STRPT</name>
<feature type="transmembrane region" description="Helical" evidence="1">
    <location>
        <begin position="226"/>
        <end position="246"/>
    </location>
</feature>